<accession>A0AAE9JP34</accession>
<organism evidence="1 2">
    <name type="scientific">Caenorhabditis briggsae</name>
    <dbReference type="NCBI Taxonomy" id="6238"/>
    <lineage>
        <taxon>Eukaryota</taxon>
        <taxon>Metazoa</taxon>
        <taxon>Ecdysozoa</taxon>
        <taxon>Nematoda</taxon>
        <taxon>Chromadorea</taxon>
        <taxon>Rhabditida</taxon>
        <taxon>Rhabditina</taxon>
        <taxon>Rhabditomorpha</taxon>
        <taxon>Rhabditoidea</taxon>
        <taxon>Rhabditidae</taxon>
        <taxon>Peloderinae</taxon>
        <taxon>Caenorhabditis</taxon>
    </lineage>
</organism>
<dbReference type="Proteomes" id="UP000829354">
    <property type="component" value="Chromosome X"/>
</dbReference>
<dbReference type="EMBL" id="CP092625">
    <property type="protein sequence ID" value="UMM39052.1"/>
    <property type="molecule type" value="Genomic_DNA"/>
</dbReference>
<reference evidence="1 2" key="1">
    <citation type="submission" date="2022-04" db="EMBL/GenBank/DDBJ databases">
        <title>Chromosome-level reference genomes for two strains of Caenorhabditis briggsae: an improved platform for comparative genomics.</title>
        <authorList>
            <person name="Stevens L."/>
            <person name="Andersen E."/>
        </authorList>
    </citation>
    <scope>NUCLEOTIDE SEQUENCE [LARGE SCALE GENOMIC DNA]</scope>
    <source>
        <strain evidence="1">VX34</strain>
        <tissue evidence="1">Whole-organism</tissue>
    </source>
</reference>
<name>A0AAE9JP34_CAEBR</name>
<proteinExistence type="predicted"/>
<evidence type="ECO:0000313" key="2">
    <source>
        <dbReference type="Proteomes" id="UP000829354"/>
    </source>
</evidence>
<keyword evidence="2" id="KW-1185">Reference proteome</keyword>
<sequence>MEQYKEKLDVLNVLKFIETSEACGCDGPMPRKILKREEEKTSQEAWTTYQCLSQKCSTSTRTFWKPKRVNWIPCSSRDLMNKMAVKNNDFNS</sequence>
<protein>
    <submittedName>
        <fullName evidence="1">Uncharacterized protein</fullName>
    </submittedName>
</protein>
<evidence type="ECO:0000313" key="1">
    <source>
        <dbReference type="EMBL" id="UMM39052.1"/>
    </source>
</evidence>
<dbReference type="AlphaFoldDB" id="A0AAE9JP34"/>
<gene>
    <name evidence="1" type="ORF">L5515_016260</name>
</gene>